<dbReference type="Proteomes" id="UP000214646">
    <property type="component" value="Unassembled WGS sequence"/>
</dbReference>
<dbReference type="AlphaFoldDB" id="A0A225DFU4"/>
<keyword evidence="1" id="KW-1133">Transmembrane helix</keyword>
<feature type="transmembrane region" description="Helical" evidence="1">
    <location>
        <begin position="20"/>
        <end position="48"/>
    </location>
</feature>
<protein>
    <submittedName>
        <fullName evidence="2">Uncharacterized protein</fullName>
    </submittedName>
</protein>
<comment type="caution">
    <text evidence="2">The sequence shown here is derived from an EMBL/GenBank/DDBJ whole genome shotgun (WGS) entry which is preliminary data.</text>
</comment>
<accession>A0A225DFU4</accession>
<evidence type="ECO:0000313" key="2">
    <source>
        <dbReference type="EMBL" id="OWK34957.1"/>
    </source>
</evidence>
<evidence type="ECO:0000256" key="1">
    <source>
        <dbReference type="SAM" id="Phobius"/>
    </source>
</evidence>
<proteinExistence type="predicted"/>
<reference evidence="3" key="1">
    <citation type="submission" date="2017-06" db="EMBL/GenBank/DDBJ databases">
        <title>Genome analysis of Fimbriiglobus ruber SP5, the first member of the order Planctomycetales with confirmed chitinolytic capability.</title>
        <authorList>
            <person name="Ravin N.V."/>
            <person name="Rakitin A.L."/>
            <person name="Ivanova A.A."/>
            <person name="Beletsky A.V."/>
            <person name="Kulichevskaya I.S."/>
            <person name="Mardanov A.V."/>
            <person name="Dedysh S.N."/>
        </authorList>
    </citation>
    <scope>NUCLEOTIDE SEQUENCE [LARGE SCALE GENOMIC DNA]</scope>
    <source>
        <strain evidence="3">SP5</strain>
    </source>
</reference>
<gene>
    <name evidence="2" type="ORF">FRUB_09799</name>
</gene>
<keyword evidence="1" id="KW-0812">Transmembrane</keyword>
<evidence type="ECO:0000313" key="3">
    <source>
        <dbReference type="Proteomes" id="UP000214646"/>
    </source>
</evidence>
<keyword evidence="1" id="KW-0472">Membrane</keyword>
<dbReference type="RefSeq" id="WP_088260175.1">
    <property type="nucleotide sequence ID" value="NZ_NIDE01000019.1"/>
</dbReference>
<organism evidence="2 3">
    <name type="scientific">Fimbriiglobus ruber</name>
    <dbReference type="NCBI Taxonomy" id="1908690"/>
    <lineage>
        <taxon>Bacteria</taxon>
        <taxon>Pseudomonadati</taxon>
        <taxon>Planctomycetota</taxon>
        <taxon>Planctomycetia</taxon>
        <taxon>Gemmatales</taxon>
        <taxon>Gemmataceae</taxon>
        <taxon>Fimbriiglobus</taxon>
    </lineage>
</organism>
<dbReference type="EMBL" id="NIDE01000019">
    <property type="protein sequence ID" value="OWK34957.1"/>
    <property type="molecule type" value="Genomic_DNA"/>
</dbReference>
<keyword evidence="3" id="KW-1185">Reference proteome</keyword>
<name>A0A225DFU4_9BACT</name>
<sequence length="66" mass="6959">MPRFSLEIDQWDAIFTLGVILAVTGLAWVHPGLAIAAVGGCLAVFGYFRGTNEPAQVADGATQPEQ</sequence>